<dbReference type="OrthoDB" id="5288367at2"/>
<dbReference type="STRING" id="1513793.SAMN06296036_12737"/>
<dbReference type="InterPro" id="IPR023346">
    <property type="entry name" value="Lysozyme-like_dom_sf"/>
</dbReference>
<dbReference type="PANTHER" id="PTHR37423">
    <property type="entry name" value="SOLUBLE LYTIC MUREIN TRANSGLYCOSYLASE-RELATED"/>
    <property type="match status" value="1"/>
</dbReference>
<proteinExistence type="inferred from homology"/>
<dbReference type="CDD" id="cd16894">
    <property type="entry name" value="MltD-like"/>
    <property type="match status" value="1"/>
</dbReference>
<name>A0A1Y6CM07_9BACT</name>
<comment type="similarity">
    <text evidence="1">Belongs to the transglycosylase Slt family.</text>
</comment>
<protein>
    <submittedName>
        <fullName evidence="3">Membrane-bound lytic murein transglycosylase D</fullName>
    </submittedName>
</protein>
<organism evidence="3 4">
    <name type="scientific">Pseudobacteriovorax antillogorgiicola</name>
    <dbReference type="NCBI Taxonomy" id="1513793"/>
    <lineage>
        <taxon>Bacteria</taxon>
        <taxon>Pseudomonadati</taxon>
        <taxon>Bdellovibrionota</taxon>
        <taxon>Oligoflexia</taxon>
        <taxon>Oligoflexales</taxon>
        <taxon>Pseudobacteriovoracaceae</taxon>
        <taxon>Pseudobacteriovorax</taxon>
    </lineage>
</organism>
<dbReference type="EMBL" id="FWZT01000027">
    <property type="protein sequence ID" value="SMF72825.1"/>
    <property type="molecule type" value="Genomic_DNA"/>
</dbReference>
<gene>
    <name evidence="3" type="ORF">SAMN06296036_12737</name>
</gene>
<sequence length="404" mass="48198">MIKPCLIRVIAIILVTFSTSVWGKVKFYSFPVPTEVSHQVKFWHSIFAQYHGHHSVIHDRDLPNIVIDVIDFQVFAQRFNQGYPYERSDQKRIRRKYIERYELAIQRFKEEGRKAVRHGLMEERILKVYSQHDEGLAHLFTRPVNLRVQTGLADEFQRAAERSKKYLPYMEDIFREHNIPVDLTRLAFVESMFNERAVSKVGASGIWQFMPATARRFIKVNRYIDERNSPLKASLAAAKYMGTNFRRLKTWPLTITAYNHGAGGVRRAMRRLRTNDLGKIIRHYRHRTFGFASKNFYAEFLAANIVYKQKYRQDFDNRNPLEIERLKIKQRVTLNELIQKTPLDEETIKKFNFCLKNQAFHRYRNRPLPRNFELIIPKTMARAVERDIQEIARMSPREKRRYRL</sequence>
<dbReference type="Proteomes" id="UP000192907">
    <property type="component" value="Unassembled WGS sequence"/>
</dbReference>
<accession>A0A1Y6CM07</accession>
<dbReference type="InterPro" id="IPR008258">
    <property type="entry name" value="Transglycosylase_SLT_dom_1"/>
</dbReference>
<feature type="domain" description="Transglycosylase SLT" evidence="2">
    <location>
        <begin position="183"/>
        <end position="273"/>
    </location>
</feature>
<evidence type="ECO:0000259" key="2">
    <source>
        <dbReference type="Pfam" id="PF01464"/>
    </source>
</evidence>
<evidence type="ECO:0000256" key="1">
    <source>
        <dbReference type="ARBA" id="ARBA00007734"/>
    </source>
</evidence>
<keyword evidence="4" id="KW-1185">Reference proteome</keyword>
<dbReference type="SUPFAM" id="SSF53955">
    <property type="entry name" value="Lysozyme-like"/>
    <property type="match status" value="1"/>
</dbReference>
<reference evidence="4" key="1">
    <citation type="submission" date="2017-04" db="EMBL/GenBank/DDBJ databases">
        <authorList>
            <person name="Varghese N."/>
            <person name="Submissions S."/>
        </authorList>
    </citation>
    <scope>NUCLEOTIDE SEQUENCE [LARGE SCALE GENOMIC DNA]</scope>
    <source>
        <strain evidence="4">RKEM611</strain>
    </source>
</reference>
<evidence type="ECO:0000313" key="3">
    <source>
        <dbReference type="EMBL" id="SMF72825.1"/>
    </source>
</evidence>
<dbReference type="AlphaFoldDB" id="A0A1Y6CM07"/>
<dbReference type="Gene3D" id="1.10.530.10">
    <property type="match status" value="1"/>
</dbReference>
<dbReference type="Pfam" id="PF01464">
    <property type="entry name" value="SLT"/>
    <property type="match status" value="1"/>
</dbReference>
<dbReference type="PANTHER" id="PTHR37423:SF2">
    <property type="entry name" value="MEMBRANE-BOUND LYTIC MUREIN TRANSGLYCOSYLASE C"/>
    <property type="match status" value="1"/>
</dbReference>
<evidence type="ECO:0000313" key="4">
    <source>
        <dbReference type="Proteomes" id="UP000192907"/>
    </source>
</evidence>